<dbReference type="Pfam" id="PF04130">
    <property type="entry name" value="GCP_C_terminal"/>
    <property type="match status" value="1"/>
</dbReference>
<dbReference type="GO" id="GO:0000922">
    <property type="term" value="C:spindle pole"/>
    <property type="evidence" value="ECO:0007669"/>
    <property type="project" value="InterPro"/>
</dbReference>
<dbReference type="InterPro" id="IPR042241">
    <property type="entry name" value="GCP_C_sf"/>
</dbReference>
<evidence type="ECO:0000313" key="9">
    <source>
        <dbReference type="Proteomes" id="UP000005226"/>
    </source>
</evidence>
<gene>
    <name evidence="8" type="primary">tubgcp3</name>
</gene>
<comment type="similarity">
    <text evidence="2">Belongs to the TUBGCP family.</text>
</comment>
<dbReference type="InterPro" id="IPR007259">
    <property type="entry name" value="GCP"/>
</dbReference>
<evidence type="ECO:0000256" key="3">
    <source>
        <dbReference type="ARBA" id="ARBA00022490"/>
    </source>
</evidence>
<dbReference type="GO" id="GO:0000278">
    <property type="term" value="P:mitotic cell cycle"/>
    <property type="evidence" value="ECO:0007669"/>
    <property type="project" value="TreeGrafter"/>
</dbReference>
<reference evidence="8" key="3">
    <citation type="submission" date="2025-09" db="UniProtKB">
        <authorList>
            <consortium name="Ensembl"/>
        </authorList>
    </citation>
    <scope>IDENTIFICATION</scope>
</reference>
<dbReference type="GO" id="GO:0005874">
    <property type="term" value="C:microtubule"/>
    <property type="evidence" value="ECO:0007669"/>
    <property type="project" value="UniProtKB-KW"/>
</dbReference>
<comment type="subcellular location">
    <subcellularLocation>
        <location evidence="1">Cytoplasm</location>
        <location evidence="1">Cytoskeleton</location>
        <location evidence="1">Microtubule organizing center</location>
        <location evidence="1">Centrosome</location>
    </subcellularLocation>
</comment>
<evidence type="ECO:0000259" key="6">
    <source>
        <dbReference type="Pfam" id="PF04130"/>
    </source>
</evidence>
<dbReference type="Ensembl" id="ENSTRUT00000044533.3">
    <property type="protein sequence ID" value="ENSTRUP00000044385.3"/>
    <property type="gene ID" value="ENSTRUG00000017326.3"/>
</dbReference>
<accession>H2V5A1</accession>
<dbReference type="GO" id="GO:0051011">
    <property type="term" value="F:microtubule minus-end binding"/>
    <property type="evidence" value="ECO:0007669"/>
    <property type="project" value="TreeGrafter"/>
</dbReference>
<organism evidence="8 9">
    <name type="scientific">Takifugu rubripes</name>
    <name type="common">Japanese pufferfish</name>
    <name type="synonym">Fugu rubripes</name>
    <dbReference type="NCBI Taxonomy" id="31033"/>
    <lineage>
        <taxon>Eukaryota</taxon>
        <taxon>Metazoa</taxon>
        <taxon>Chordata</taxon>
        <taxon>Craniata</taxon>
        <taxon>Vertebrata</taxon>
        <taxon>Euteleostomi</taxon>
        <taxon>Actinopterygii</taxon>
        <taxon>Neopterygii</taxon>
        <taxon>Teleostei</taxon>
        <taxon>Neoteleostei</taxon>
        <taxon>Acanthomorphata</taxon>
        <taxon>Eupercaria</taxon>
        <taxon>Tetraodontiformes</taxon>
        <taxon>Tetradontoidea</taxon>
        <taxon>Tetraodontidae</taxon>
        <taxon>Takifugu</taxon>
    </lineage>
</organism>
<keyword evidence="3" id="KW-0963">Cytoplasm</keyword>
<dbReference type="InterPro" id="IPR041470">
    <property type="entry name" value="GCP_N"/>
</dbReference>
<dbReference type="GO" id="GO:0051225">
    <property type="term" value="P:spindle assembly"/>
    <property type="evidence" value="ECO:0007669"/>
    <property type="project" value="TreeGrafter"/>
</dbReference>
<dbReference type="GO" id="GO:0043015">
    <property type="term" value="F:gamma-tubulin binding"/>
    <property type="evidence" value="ECO:0007669"/>
    <property type="project" value="InterPro"/>
</dbReference>
<evidence type="ECO:0000256" key="2">
    <source>
        <dbReference type="ARBA" id="ARBA00010337"/>
    </source>
</evidence>
<dbReference type="eggNOG" id="KOG2000">
    <property type="taxonomic scope" value="Eukaryota"/>
</dbReference>
<keyword evidence="5" id="KW-0206">Cytoskeleton</keyword>
<dbReference type="GO" id="GO:0005813">
    <property type="term" value="C:centrosome"/>
    <property type="evidence" value="ECO:0007669"/>
    <property type="project" value="UniProtKB-SubCell"/>
</dbReference>
<feature type="domain" description="Gamma tubulin complex component protein N-terminal" evidence="7">
    <location>
        <begin position="237"/>
        <end position="535"/>
    </location>
</feature>
<evidence type="ECO:0000256" key="5">
    <source>
        <dbReference type="ARBA" id="ARBA00023212"/>
    </source>
</evidence>
<dbReference type="GeneTree" id="ENSGT00940000157872"/>
<dbReference type="GO" id="GO:0051321">
    <property type="term" value="P:meiotic cell cycle"/>
    <property type="evidence" value="ECO:0007669"/>
    <property type="project" value="TreeGrafter"/>
</dbReference>
<keyword evidence="9" id="KW-1185">Reference proteome</keyword>
<feature type="domain" description="Gamma tubulin complex component C-terminal" evidence="6">
    <location>
        <begin position="541"/>
        <end position="568"/>
    </location>
</feature>
<dbReference type="PANTHER" id="PTHR19302:SF14">
    <property type="entry name" value="GAMMA-TUBULIN COMPLEX COMPONENT 3"/>
    <property type="match status" value="1"/>
</dbReference>
<dbReference type="InterPro" id="IPR040457">
    <property type="entry name" value="GCP_C"/>
</dbReference>
<dbReference type="Pfam" id="PF17681">
    <property type="entry name" value="GCP_N_terminal"/>
    <property type="match status" value="1"/>
</dbReference>
<dbReference type="GO" id="GO:0000930">
    <property type="term" value="C:gamma-tubulin complex"/>
    <property type="evidence" value="ECO:0007669"/>
    <property type="project" value="TreeGrafter"/>
</dbReference>
<name>H2V5A1_TAKRU</name>
<evidence type="ECO:0000313" key="8">
    <source>
        <dbReference type="Ensembl" id="ENSTRUP00000044385.3"/>
    </source>
</evidence>
<evidence type="ECO:0000256" key="1">
    <source>
        <dbReference type="ARBA" id="ARBA00004300"/>
    </source>
</evidence>
<dbReference type="Gene3D" id="1.20.120.1900">
    <property type="entry name" value="Gamma-tubulin complex, C-terminal domain"/>
    <property type="match status" value="1"/>
</dbReference>
<reference evidence="8 9" key="1">
    <citation type="journal article" date="2011" name="Genome Biol. Evol.">
        <title>Integration of the genetic map and genome assembly of fugu facilitates insights into distinct features of genome evolution in teleosts and mammals.</title>
        <authorList>
            <person name="Kai W."/>
            <person name="Kikuchi K."/>
            <person name="Tohari S."/>
            <person name="Chew A.K."/>
            <person name="Tay A."/>
            <person name="Fujiwara A."/>
            <person name="Hosoya S."/>
            <person name="Suetake H."/>
            <person name="Naruse K."/>
            <person name="Brenner S."/>
            <person name="Suzuki Y."/>
            <person name="Venkatesh B."/>
        </authorList>
    </citation>
    <scope>NUCLEOTIDE SEQUENCE [LARGE SCALE GENOMIC DNA]</scope>
</reference>
<keyword evidence="4" id="KW-0493">Microtubule</keyword>
<dbReference type="GO" id="GO:0031122">
    <property type="term" value="P:cytoplasmic microtubule organization"/>
    <property type="evidence" value="ECO:0007669"/>
    <property type="project" value="TreeGrafter"/>
</dbReference>
<dbReference type="GO" id="GO:0007020">
    <property type="term" value="P:microtubule nucleation"/>
    <property type="evidence" value="ECO:0007669"/>
    <property type="project" value="InterPro"/>
</dbReference>
<dbReference type="AlphaFoldDB" id="H2V5A1"/>
<reference evidence="8" key="2">
    <citation type="submission" date="2025-08" db="UniProtKB">
        <authorList>
            <consortium name="Ensembl"/>
        </authorList>
    </citation>
    <scope>IDENTIFICATION</scope>
</reference>
<evidence type="ECO:0000259" key="7">
    <source>
        <dbReference type="Pfam" id="PF17681"/>
    </source>
</evidence>
<dbReference type="Proteomes" id="UP000005226">
    <property type="component" value="Chromosome 8"/>
</dbReference>
<evidence type="ECO:0000256" key="4">
    <source>
        <dbReference type="ARBA" id="ARBA00022701"/>
    </source>
</evidence>
<protein>
    <submittedName>
        <fullName evidence="8">Tubulin gamma complex component 3</fullName>
    </submittedName>
</protein>
<dbReference type="PANTHER" id="PTHR19302">
    <property type="entry name" value="GAMMA TUBULIN COMPLEX PROTEIN"/>
    <property type="match status" value="1"/>
</dbReference>
<sequence>MATLDQKSPNVLLQSLCCRITGKSEAEVAHQFQYAVRVIGSNYAPTIERDEFLVSEKIKKELMKQRREPDAALFSELHRKLQTQSVLKHRWSVLYLLLSLAEDPRKPSGRVGNYAALFSQALPRDAHSTPFYCTRPQSLALGYSERTLSASLGTSGISSLGVYTLNGPTPTPQSLLPPQSAAAAVATAAGQPLGSRLAWTLPTNCSPSSAVANSYGSMLITFPSRPSAGEVSEAALVRDILYVFQGIDGKFIKLSAQDNCYKIDSKVVLCKSLRDTCSRLAELGWLHNKVRKYTDARSLDRAFGLVGQSFCASLHQELKEYYRLLSVLHSQLQVEDDQGMNMCTESSLTLRRLLVWMYDPKVRLKTLAALVDFCQGRKGGELASAVHSYGKTGDPQMRALVQHILSLVSHPIINFLYRWIYDGELEDTYHEFFVASDPNVKADRLWHDKYSLRKSMIPSFFTMDQARKVLLIGKSINFLHQVCHDRTPPGKITPVSKSADTPKDAAELLSDLEGAFQEKIDVAYFDTSKYLLDVLNRNYLLLEHLQAMRRYLLLGQGDFIRHLMDLLKLAIITLMAP</sequence>
<proteinExistence type="inferred from homology"/>